<keyword evidence="4" id="KW-1185">Reference proteome</keyword>
<dbReference type="InterPro" id="IPR027417">
    <property type="entry name" value="P-loop_NTPase"/>
</dbReference>
<dbReference type="Proteomes" id="UP001162891">
    <property type="component" value="Chromosome"/>
</dbReference>
<dbReference type="PIRSF" id="PIRSF002849">
    <property type="entry name" value="AAA_ATPase_chaperone_MoxR_prd"/>
    <property type="match status" value="1"/>
</dbReference>
<feature type="domain" description="ChlI/MoxR AAA lid" evidence="2">
    <location>
        <begin position="261"/>
        <end position="325"/>
    </location>
</feature>
<reference evidence="4" key="1">
    <citation type="journal article" date="2022" name="Int. J. Syst. Evol. Microbiol.">
        <title>Anaeromyxobacter oryzae sp. nov., Anaeromyxobacter diazotrophicus sp. nov. and Anaeromyxobacter paludicola sp. nov., isolated from paddy soils.</title>
        <authorList>
            <person name="Itoh H."/>
            <person name="Xu Z."/>
            <person name="Mise K."/>
            <person name="Masuda Y."/>
            <person name="Ushijima N."/>
            <person name="Hayakawa C."/>
            <person name="Shiratori Y."/>
            <person name="Senoo K."/>
        </authorList>
    </citation>
    <scope>NUCLEOTIDE SEQUENCE [LARGE SCALE GENOMIC DNA]</scope>
    <source>
        <strain evidence="4">Red232</strain>
    </source>
</reference>
<dbReference type="SUPFAM" id="SSF52540">
    <property type="entry name" value="P-loop containing nucleoside triphosphate hydrolases"/>
    <property type="match status" value="1"/>
</dbReference>
<proteinExistence type="predicted"/>
<accession>A0ABM7WTB7</accession>
<dbReference type="InterPro" id="IPR011703">
    <property type="entry name" value="ATPase_AAA-3"/>
</dbReference>
<dbReference type="InterPro" id="IPR050764">
    <property type="entry name" value="CbbQ/NirQ/NorQ/GpvN"/>
</dbReference>
<dbReference type="PANTHER" id="PTHR42759">
    <property type="entry name" value="MOXR FAMILY PROTEIN"/>
    <property type="match status" value="1"/>
</dbReference>
<dbReference type="InterPro" id="IPR041628">
    <property type="entry name" value="ChlI/MoxR_AAA_lid"/>
</dbReference>
<protein>
    <submittedName>
        <fullName evidence="3">ATPase</fullName>
    </submittedName>
</protein>
<organism evidence="3 4">
    <name type="scientific">Anaeromyxobacter oryzae</name>
    <dbReference type="NCBI Taxonomy" id="2918170"/>
    <lineage>
        <taxon>Bacteria</taxon>
        <taxon>Pseudomonadati</taxon>
        <taxon>Myxococcota</taxon>
        <taxon>Myxococcia</taxon>
        <taxon>Myxococcales</taxon>
        <taxon>Cystobacterineae</taxon>
        <taxon>Anaeromyxobacteraceae</taxon>
        <taxon>Anaeromyxobacter</taxon>
    </lineage>
</organism>
<evidence type="ECO:0000313" key="4">
    <source>
        <dbReference type="Proteomes" id="UP001162891"/>
    </source>
</evidence>
<evidence type="ECO:0000259" key="2">
    <source>
        <dbReference type="Pfam" id="PF17863"/>
    </source>
</evidence>
<dbReference type="Pfam" id="PF17863">
    <property type="entry name" value="AAA_lid_2"/>
    <property type="match status" value="1"/>
</dbReference>
<dbReference type="Pfam" id="PF07726">
    <property type="entry name" value="AAA_3"/>
    <property type="match status" value="1"/>
</dbReference>
<gene>
    <name evidence="3" type="ORF">AMOR_17180</name>
</gene>
<dbReference type="EMBL" id="AP025591">
    <property type="protein sequence ID" value="BDG02722.1"/>
    <property type="molecule type" value="Genomic_DNA"/>
</dbReference>
<sequence>MGTDIRADIQAVQDELVSRSAFVEALLSETGRVVVGQRYMVERALIGLLTGGHVLLEGVPGLAKTLAVKTIADAVDCLFSRIQFTPDLLPADVVGTQVYDPRSQTFSAKKGPVFANVVLADEVNRAPAKVQSALLEAMQERQVTLGDQTFALPDPFIVLATQNPIEHEGTYPLPEAQVDRFMLKVKVGYPTREEERVIMDRMVVATPPRAGKVVGPEDLAAARATVLRIYMDDRVKDYIVNVVFATRDPRGHGLPELAGLVEYGASPRATLFLALAARAHAFLRRRAFVTPEDVKAVAYDVLRHRITLTYEAEAEEVTPEKVVSKVLDRIEVP</sequence>
<dbReference type="Gene3D" id="3.40.50.300">
    <property type="entry name" value="P-loop containing nucleotide triphosphate hydrolases"/>
    <property type="match status" value="1"/>
</dbReference>
<evidence type="ECO:0000259" key="1">
    <source>
        <dbReference type="Pfam" id="PF07726"/>
    </source>
</evidence>
<feature type="domain" description="ATPase AAA-3" evidence="1">
    <location>
        <begin position="53"/>
        <end position="183"/>
    </location>
</feature>
<evidence type="ECO:0000313" key="3">
    <source>
        <dbReference type="EMBL" id="BDG02722.1"/>
    </source>
</evidence>
<dbReference type="PANTHER" id="PTHR42759:SF1">
    <property type="entry name" value="MAGNESIUM-CHELATASE SUBUNIT CHLD"/>
    <property type="match status" value="1"/>
</dbReference>
<name>A0ABM7WTB7_9BACT</name>
<dbReference type="Gene3D" id="1.10.8.80">
    <property type="entry name" value="Magnesium chelatase subunit I, C-Terminal domain"/>
    <property type="match status" value="1"/>
</dbReference>